<evidence type="ECO:0000256" key="1">
    <source>
        <dbReference type="ARBA" id="ARBA00001966"/>
    </source>
</evidence>
<dbReference type="Pfam" id="PF13186">
    <property type="entry name" value="SPASM"/>
    <property type="match status" value="1"/>
</dbReference>
<dbReference type="Proteomes" id="UP000029692">
    <property type="component" value="Unassembled WGS sequence"/>
</dbReference>
<comment type="cofactor">
    <cofactor evidence="1">
        <name>[4Fe-4S] cluster</name>
        <dbReference type="ChEBI" id="CHEBI:49883"/>
    </cofactor>
</comment>
<dbReference type="GO" id="GO:0051536">
    <property type="term" value="F:iron-sulfur cluster binding"/>
    <property type="evidence" value="ECO:0007669"/>
    <property type="project" value="UniProtKB-KW"/>
</dbReference>
<dbReference type="eggNOG" id="COG0535">
    <property type="taxonomic scope" value="Bacteria"/>
</dbReference>
<evidence type="ECO:0000313" key="7">
    <source>
        <dbReference type="EMBL" id="KGE73760.1"/>
    </source>
</evidence>
<dbReference type="NCBIfam" id="TIGR04321">
    <property type="entry name" value="spiroSPASM"/>
    <property type="match status" value="1"/>
</dbReference>
<keyword evidence="3" id="KW-0479">Metal-binding</keyword>
<evidence type="ECO:0000313" key="8">
    <source>
        <dbReference type="Proteomes" id="UP000029692"/>
    </source>
</evidence>
<dbReference type="SFLD" id="SFLDS00029">
    <property type="entry name" value="Radical_SAM"/>
    <property type="match status" value="1"/>
</dbReference>
<accession>A0A098R0R5</accession>
<dbReference type="Pfam" id="PF04055">
    <property type="entry name" value="Radical_SAM"/>
    <property type="match status" value="1"/>
</dbReference>
<dbReference type="PROSITE" id="PS51918">
    <property type="entry name" value="RADICAL_SAM"/>
    <property type="match status" value="1"/>
</dbReference>
<dbReference type="InterPro" id="IPR007197">
    <property type="entry name" value="rSAM"/>
</dbReference>
<dbReference type="InterPro" id="IPR050377">
    <property type="entry name" value="Radical_SAM_PqqE_MftC-like"/>
</dbReference>
<keyword evidence="8" id="KW-1185">Reference proteome</keyword>
<dbReference type="InterPro" id="IPR058240">
    <property type="entry name" value="rSAM_sf"/>
</dbReference>
<reference evidence="7 8" key="1">
    <citation type="submission" date="2014-05" db="EMBL/GenBank/DDBJ databases">
        <title>De novo Genome Sequence of Spirocheata sp.</title>
        <authorList>
            <person name="Shivani Y."/>
            <person name="Subhash Y."/>
            <person name="Tushar L."/>
            <person name="Sasikala C."/>
            <person name="Ramana C.V."/>
        </authorList>
    </citation>
    <scope>NUCLEOTIDE SEQUENCE [LARGE SCALE GENOMIC DNA]</scope>
    <source>
        <strain evidence="7 8">JC230</strain>
    </source>
</reference>
<feature type="domain" description="Radical SAM core" evidence="6">
    <location>
        <begin position="253"/>
        <end position="468"/>
    </location>
</feature>
<protein>
    <recommendedName>
        <fullName evidence="6">Radical SAM core domain-containing protein</fullName>
    </recommendedName>
</protein>
<keyword evidence="2" id="KW-0949">S-adenosyl-L-methionine</keyword>
<name>A0A098R0R5_9SPIO</name>
<gene>
    <name evidence="7" type="ORF">DC28_00580</name>
</gene>
<dbReference type="EMBL" id="JNUP01000003">
    <property type="protein sequence ID" value="KGE73760.1"/>
    <property type="molecule type" value="Genomic_DNA"/>
</dbReference>
<dbReference type="InterPro" id="IPR023885">
    <property type="entry name" value="4Fe4S-binding_SPASM_dom"/>
</dbReference>
<organism evidence="7 8">
    <name type="scientific">Spirochaeta lutea</name>
    <dbReference type="NCBI Taxonomy" id="1480694"/>
    <lineage>
        <taxon>Bacteria</taxon>
        <taxon>Pseudomonadati</taxon>
        <taxon>Spirochaetota</taxon>
        <taxon>Spirochaetia</taxon>
        <taxon>Spirochaetales</taxon>
        <taxon>Spirochaetaceae</taxon>
        <taxon>Spirochaeta</taxon>
    </lineage>
</organism>
<dbReference type="CDD" id="cd21109">
    <property type="entry name" value="SPASM"/>
    <property type="match status" value="1"/>
</dbReference>
<evidence type="ECO:0000256" key="2">
    <source>
        <dbReference type="ARBA" id="ARBA00022691"/>
    </source>
</evidence>
<dbReference type="GO" id="GO:0046872">
    <property type="term" value="F:metal ion binding"/>
    <property type="evidence" value="ECO:0007669"/>
    <property type="project" value="UniProtKB-KW"/>
</dbReference>
<evidence type="ECO:0000256" key="5">
    <source>
        <dbReference type="ARBA" id="ARBA00023014"/>
    </source>
</evidence>
<dbReference type="RefSeq" id="WP_037544728.1">
    <property type="nucleotide sequence ID" value="NZ_JNUP01000003.1"/>
</dbReference>
<dbReference type="CDD" id="cd01335">
    <property type="entry name" value="Radical_SAM"/>
    <property type="match status" value="1"/>
</dbReference>
<sequence length="530" mass="61035">MDTDRTTMENHLCILLPAILPYWELELHHGSAKDYLKRAIESLASVSHVSTISLLFVPTPETEQQRSQTIKPPPAAADLDWSWCPVPYTITELSSDSWHEALTVVATTKPTGTVSVFWGDSPFLQIQVTKDLQELHSTYRADFTFADGYPPGTAPELLNPDTIPSLLSLSYKHPSTIDRTLLFGLIQQDINAYQIETLLSDFDFRPYRLELNTSTRRNYLLCKKLSAGLTPEVLKEDPREFINQIRSRQKDYRTLPAYFSIQISAQCPQQCSYCPYPRMNPGLLNDTNYMPLDKALELFQRLAEWSPESVISLSPLGEPSTHPDIYRIISYIDRHLPQRLLIVTSGIGWNPEEIKRLVPTLKKTQWIISLDAVSEEEYQTLRGTGFHEAMSFTQTMLALSPADVYVQAVRLKDREEQLLAFYQYWKGKTENIIIQKYANQGGLLPDRKAVDLRPLKRLPCWHLMRDFTVLLDGSVPLCEQSMGNHKPMGNIFKEEPKDIWDRITDPYHQHCDQNYPDVCRDCDEYYTYNF</sequence>
<keyword evidence="4" id="KW-0408">Iron</keyword>
<proteinExistence type="predicted"/>
<dbReference type="InterPro" id="IPR027608">
    <property type="entry name" value="Spiro_SPASM"/>
</dbReference>
<evidence type="ECO:0000256" key="4">
    <source>
        <dbReference type="ARBA" id="ARBA00023004"/>
    </source>
</evidence>
<dbReference type="AlphaFoldDB" id="A0A098R0R5"/>
<dbReference type="GO" id="GO:0003824">
    <property type="term" value="F:catalytic activity"/>
    <property type="evidence" value="ECO:0007669"/>
    <property type="project" value="InterPro"/>
</dbReference>
<evidence type="ECO:0000259" key="6">
    <source>
        <dbReference type="PROSITE" id="PS51918"/>
    </source>
</evidence>
<dbReference type="STRING" id="1480694.DC28_00580"/>
<dbReference type="SUPFAM" id="SSF102114">
    <property type="entry name" value="Radical SAM enzymes"/>
    <property type="match status" value="1"/>
</dbReference>
<dbReference type="InterPro" id="IPR013785">
    <property type="entry name" value="Aldolase_TIM"/>
</dbReference>
<dbReference type="PANTHER" id="PTHR11228">
    <property type="entry name" value="RADICAL SAM DOMAIN PROTEIN"/>
    <property type="match status" value="1"/>
</dbReference>
<comment type="caution">
    <text evidence="7">The sequence shown here is derived from an EMBL/GenBank/DDBJ whole genome shotgun (WGS) entry which is preliminary data.</text>
</comment>
<evidence type="ECO:0000256" key="3">
    <source>
        <dbReference type="ARBA" id="ARBA00022723"/>
    </source>
</evidence>
<dbReference type="OrthoDB" id="335556at2"/>
<dbReference type="SFLD" id="SFLDG01067">
    <property type="entry name" value="SPASM/twitch_domain_containing"/>
    <property type="match status" value="1"/>
</dbReference>
<keyword evidence="5" id="KW-0411">Iron-sulfur</keyword>
<dbReference type="PANTHER" id="PTHR11228:SF7">
    <property type="entry name" value="PQQA PEPTIDE CYCLASE"/>
    <property type="match status" value="1"/>
</dbReference>
<dbReference type="Gene3D" id="3.20.20.70">
    <property type="entry name" value="Aldolase class I"/>
    <property type="match status" value="1"/>
</dbReference>